<dbReference type="Proteomes" id="UP000831701">
    <property type="component" value="Chromosome 7"/>
</dbReference>
<proteinExistence type="predicted"/>
<sequence length="1341" mass="151876">MEEGLKEQFSEAEIVRAVLRVIKPGNFKDMLMNKDDLTIEELRGFLHSHLGEQSNTELFQELMCTKQRDNETPQQFLYRVIGLKQKILLASKHADTEVKYSASTVQDVFLHTVYQGLGHKHDDVRRELKPLLVDSRVSDETILKQMKKIMSDESERQRRLGSVARSKHTNVHSAELEVNAAQSPGVKEENLEKKPKTDMIQQLTEKVEKLTCMVELMKQSLQTQKPDEHNKPWKGKENKRREKSYACGQCIEQNCHECSHCFHCGEAGHRAVGCLKRPTHQGNWSRSLPGGQTVTGPQLQSQPDRHHTGGPDKEGLATYNTKTQDKTEVKWRQKQPDKTSNTPIHNSHNSKVERLAKLIGRKALTHCNLNGLAVTALLDTGAQVSMIDRDWKSKYLPDTTVRSLSEIIDNEEELKIYAVNGDIVLFDGWVALIVNLQGKEDPSLSITVPFLVSSLVLERPLLGFNVLEEMIKEQPEKLITTLTNLICNAMSIPEEKAEVLVHFIQTDRSSALCSRLRTGKQDTVIPAGQVAWIKCQVPPNMNSSDAVFMFEPDDTNVQLTELDVGEGLLEMQNPRNPYVAVPVGNNTKHAIPLPRKTVLSSIHCVEKVITIDSPEISKSAVTVNNATVSSTDVSPSPWQPPVDLSHLDEEQRAKVNKMLCEESGAFARDGNDIGCIPSLQMSIALEDEDPVQRGYSSIPKPLFKEVKEYIQELLMKGWIVKSKSSYAAPVVCVRKKDGSLRLCIDYRLLNKKTVPDRHPLPRIQDLTDTLGGYAWFSILDQGKAYHQGFIAERCRHLTAFITPWGLYEWVRIPFGLSNAPATFQRSMEEMLGPLRDECCIPYLDDVLCYAKTFDEHVEALRKVLQALQHHGVKLRPEKCELFRKEVRYVGRLVSAEGVRIDPQDLKAVQVLTSKKPHTVGDVRKLTGFLGYYRSYIQDFSRIAKPIYELLQTKPAKTQVSTHRGNSKHPQLCSRELVDWTTEHQKALAHLITLLTNPPVLAYPDFNLPFTLHTDASDQGLGAVLYQRQNGRLRVIGYGSRTLTPAERNYHLHSGKLEFLALKWAVCEKFRDYLYYAPHFTVYTDNNPLTYVMSTAKLNAVGHRWVGELSDFRFDIKYRPGKSNADADTLSRPAFGHGHATAEMACTEELSDEAVCATWDGSQAAERKDVAWIAALNFSTPDSHQQPPSYLPAISHNDIVMAQREDQAIGKIIELKGSNTKITDEVRNTMSGATRKLLHEWSKLHLENNLFYRQTHDRKQLVLPFKYRALALKHLHNEMGHVGTERVLHLARQRFYWPSMAKEIEDYVTQKCPCIKSKKPATHISCSHGQHHIQLPLRASVY</sequence>
<evidence type="ECO:0000313" key="1">
    <source>
        <dbReference type="EMBL" id="KAI3369369.1"/>
    </source>
</evidence>
<comment type="caution">
    <text evidence="1">The sequence shown here is derived from an EMBL/GenBank/DDBJ whole genome shotgun (WGS) entry which is preliminary data.</text>
</comment>
<keyword evidence="2" id="KW-1185">Reference proteome</keyword>
<accession>A0ACB8WP61</accession>
<dbReference type="EMBL" id="CM041537">
    <property type="protein sequence ID" value="KAI3369369.1"/>
    <property type="molecule type" value="Genomic_DNA"/>
</dbReference>
<evidence type="ECO:0000313" key="2">
    <source>
        <dbReference type="Proteomes" id="UP000831701"/>
    </source>
</evidence>
<reference evidence="1" key="1">
    <citation type="submission" date="2022-04" db="EMBL/GenBank/DDBJ databases">
        <title>Jade perch genome.</title>
        <authorList>
            <person name="Chao B."/>
        </authorList>
    </citation>
    <scope>NUCLEOTIDE SEQUENCE</scope>
    <source>
        <strain evidence="1">CB-2022</strain>
    </source>
</reference>
<organism evidence="1 2">
    <name type="scientific">Scortum barcoo</name>
    <name type="common">barcoo grunter</name>
    <dbReference type="NCBI Taxonomy" id="214431"/>
    <lineage>
        <taxon>Eukaryota</taxon>
        <taxon>Metazoa</taxon>
        <taxon>Chordata</taxon>
        <taxon>Craniata</taxon>
        <taxon>Vertebrata</taxon>
        <taxon>Euteleostomi</taxon>
        <taxon>Actinopterygii</taxon>
        <taxon>Neopterygii</taxon>
        <taxon>Teleostei</taxon>
        <taxon>Neoteleostei</taxon>
        <taxon>Acanthomorphata</taxon>
        <taxon>Eupercaria</taxon>
        <taxon>Centrarchiformes</taxon>
        <taxon>Terapontoidei</taxon>
        <taxon>Terapontidae</taxon>
        <taxon>Scortum</taxon>
    </lineage>
</organism>
<name>A0ACB8WP61_9TELE</name>
<protein>
    <submittedName>
        <fullName evidence="1">Uncharacterized protein</fullName>
    </submittedName>
</protein>
<gene>
    <name evidence="1" type="ORF">L3Q82_007469</name>
</gene>